<reference evidence="2" key="1">
    <citation type="submission" date="2021-02" db="EMBL/GenBank/DDBJ databases">
        <authorList>
            <person name="Nowell W R."/>
        </authorList>
    </citation>
    <scope>NUCLEOTIDE SEQUENCE</scope>
</reference>
<comment type="caution">
    <text evidence="2">The sequence shown here is derived from an EMBL/GenBank/DDBJ whole genome shotgun (WGS) entry which is preliminary data.</text>
</comment>
<dbReference type="Proteomes" id="UP000663877">
    <property type="component" value="Unassembled WGS sequence"/>
</dbReference>
<keyword evidence="1" id="KW-1133">Transmembrane helix</keyword>
<evidence type="ECO:0000313" key="5">
    <source>
        <dbReference type="Proteomes" id="UP000663877"/>
    </source>
</evidence>
<keyword evidence="1" id="KW-0472">Membrane</keyword>
<proteinExistence type="predicted"/>
<evidence type="ECO:0000313" key="4">
    <source>
        <dbReference type="Proteomes" id="UP000663832"/>
    </source>
</evidence>
<evidence type="ECO:0000313" key="2">
    <source>
        <dbReference type="EMBL" id="CAF0725749.1"/>
    </source>
</evidence>
<keyword evidence="4" id="KW-1185">Reference proteome</keyword>
<organism evidence="2 5">
    <name type="scientific">Adineta steineri</name>
    <dbReference type="NCBI Taxonomy" id="433720"/>
    <lineage>
        <taxon>Eukaryota</taxon>
        <taxon>Metazoa</taxon>
        <taxon>Spiralia</taxon>
        <taxon>Gnathifera</taxon>
        <taxon>Rotifera</taxon>
        <taxon>Eurotatoria</taxon>
        <taxon>Bdelloidea</taxon>
        <taxon>Adinetida</taxon>
        <taxon>Adinetidae</taxon>
        <taxon>Adineta</taxon>
    </lineage>
</organism>
<dbReference type="OrthoDB" id="10024557at2759"/>
<sequence>MAGSPIKTAAMAVGVALGSGGIMVLVGLLVVGMVILSLIPIYGPNHSQQGAGEIYRIQSLPIKVLFANLTPSTNFSGGSVLNMAELSAICTSIFRAKNIKDFYGCVATNFTVYGLANDSTSTTRRRRQQIVGESSTYEIGDILLLFSNTCGNKRALGNWYSRLLNGQNSSCVARRAAACKSFITTPNNGAVTISNQWFPFPSFYSQIVTTNVTSCAALTINRIYNVPIGAYGIVYGSTQFNITRPSGAVPNDCKYDSIVSQAQMQALVSNQTASASTITTTQCSSVIG</sequence>
<dbReference type="EMBL" id="CAJNOI010000002">
    <property type="protein sequence ID" value="CAF0725749.1"/>
    <property type="molecule type" value="Genomic_DNA"/>
</dbReference>
<evidence type="ECO:0000256" key="1">
    <source>
        <dbReference type="SAM" id="Phobius"/>
    </source>
</evidence>
<evidence type="ECO:0000313" key="3">
    <source>
        <dbReference type="EMBL" id="CAF0910158.1"/>
    </source>
</evidence>
<dbReference type="EMBL" id="CAJNOM010000046">
    <property type="protein sequence ID" value="CAF0910158.1"/>
    <property type="molecule type" value="Genomic_DNA"/>
</dbReference>
<protein>
    <submittedName>
        <fullName evidence="2">Uncharacterized protein</fullName>
    </submittedName>
</protein>
<accession>A0A813MLM2</accession>
<dbReference type="AlphaFoldDB" id="A0A813MLM2"/>
<feature type="transmembrane region" description="Helical" evidence="1">
    <location>
        <begin position="12"/>
        <end position="39"/>
    </location>
</feature>
<keyword evidence="1" id="KW-0812">Transmembrane</keyword>
<gene>
    <name evidence="2" type="ORF">BJG266_LOCUS726</name>
    <name evidence="3" type="ORF">QVE165_LOCUS9958</name>
</gene>
<name>A0A813MLM2_9BILA</name>
<dbReference type="Proteomes" id="UP000663832">
    <property type="component" value="Unassembled WGS sequence"/>
</dbReference>